<dbReference type="HOGENOM" id="CLU_036093_2_2_1"/>
<keyword evidence="4" id="KW-1185">Reference proteome</keyword>
<keyword evidence="2" id="KW-0732">Signal</keyword>
<evidence type="ECO:0000256" key="1">
    <source>
        <dbReference type="SAM" id="MobiDB-lite"/>
    </source>
</evidence>
<dbReference type="EMBL" id="BABT02000048">
    <property type="protein sequence ID" value="GAA94882.1"/>
    <property type="molecule type" value="Genomic_DNA"/>
</dbReference>
<dbReference type="STRING" id="764103.G7DWC2"/>
<gene>
    <name evidence="3" type="primary">Mo01537</name>
    <name evidence="3" type="ORF">E5Q_01537</name>
</gene>
<reference evidence="3 4" key="1">
    <citation type="journal article" date="2011" name="J. Gen. Appl. Microbiol.">
        <title>Draft genome sequencing of the enigmatic basidiomycete Mixia osmundae.</title>
        <authorList>
            <person name="Nishida H."/>
            <person name="Nagatsuka Y."/>
            <person name="Sugiyama J."/>
        </authorList>
    </citation>
    <scope>NUCLEOTIDE SEQUENCE [LARGE SCALE GENOMIC DNA]</scope>
    <source>
        <strain evidence="4">CBS 9802 / IAM 14324 / JCM 22182 / KY 12970</strain>
    </source>
</reference>
<dbReference type="AlphaFoldDB" id="G7DWC2"/>
<comment type="caution">
    <text evidence="3">The sequence shown here is derived from an EMBL/GenBank/DDBJ whole genome shotgun (WGS) entry which is preliminary data.</text>
</comment>
<accession>G7DWC2</accession>
<protein>
    <recommendedName>
        <fullName evidence="5">Macrofage activating glycoprotein</fullName>
    </recommendedName>
</protein>
<name>G7DWC2_MIXOS</name>
<dbReference type="OrthoDB" id="2564904at2759"/>
<dbReference type="RefSeq" id="XP_014568937.1">
    <property type="nucleotide sequence ID" value="XM_014713451.1"/>
</dbReference>
<dbReference type="eggNOG" id="ENOG502R3Y3">
    <property type="taxonomic scope" value="Eukaryota"/>
</dbReference>
<feature type="signal peptide" evidence="2">
    <location>
        <begin position="1"/>
        <end position="19"/>
    </location>
</feature>
<dbReference type="OMA" id="GYNKCNS"/>
<dbReference type="InParanoid" id="G7DWC2"/>
<reference evidence="3 4" key="2">
    <citation type="journal article" date="2012" name="Open Biol.">
        <title>Characteristics of nucleosomes and linker DNA regions on the genome of the basidiomycete Mixia osmundae revealed by mono- and dinucleosome mapping.</title>
        <authorList>
            <person name="Nishida H."/>
            <person name="Kondo S."/>
            <person name="Matsumoto T."/>
            <person name="Suzuki Y."/>
            <person name="Yoshikawa H."/>
            <person name="Taylor T.D."/>
            <person name="Sugiyama J."/>
        </authorList>
    </citation>
    <scope>NUCLEOTIDE SEQUENCE [LARGE SCALE GENOMIC DNA]</scope>
    <source>
        <strain evidence="4">CBS 9802 / IAM 14324 / JCM 22182 / KY 12970</strain>
    </source>
</reference>
<evidence type="ECO:0000256" key="2">
    <source>
        <dbReference type="SAM" id="SignalP"/>
    </source>
</evidence>
<feature type="region of interest" description="Disordered" evidence="1">
    <location>
        <begin position="348"/>
        <end position="378"/>
    </location>
</feature>
<evidence type="ECO:0008006" key="5">
    <source>
        <dbReference type="Google" id="ProtNLM"/>
    </source>
</evidence>
<proteinExistence type="predicted"/>
<evidence type="ECO:0000313" key="3">
    <source>
        <dbReference type="EMBL" id="GAA94882.1"/>
    </source>
</evidence>
<sequence length="402" mass="41817">MKSATSALTVLAFAGFSLAQTPTTDAAALSAAASAEAASGTILVEKRFTYPGGVPYRVDVSNGPRGLQTGYNLCNSTTEGPTSLCQTAFLSSIEDFCLWGPQEPNSIVGDTEGEMVAWCTRPGKGTRLIPEGTIRGMQFITTPGYVQITGTLDQSRINIATGDYGGELDSAGADQRGNPLGGLLFTQAFSNTSDLTESTPYTQVIRWHLFLGNDHFCLKACRPGGDDYRLCEHIYDRIGARYNCLAETPEDYFETCQGENQEYPGVYTSDGQVYTYTQPPESLGPITSIPYTPVLPASSNCVTMTSSLIFTAAAAIASSASASSASRASVASASSASLASVAAGTASTSPNAAATSVPTGAPASTATAVSDNSVSGATHDHQDPIIIFASATFLLSMITLVL</sequence>
<feature type="compositionally biased region" description="Polar residues" evidence="1">
    <location>
        <begin position="362"/>
        <end position="376"/>
    </location>
</feature>
<organism evidence="3 4">
    <name type="scientific">Mixia osmundae (strain CBS 9802 / IAM 14324 / JCM 22182 / KY 12970)</name>
    <dbReference type="NCBI Taxonomy" id="764103"/>
    <lineage>
        <taxon>Eukaryota</taxon>
        <taxon>Fungi</taxon>
        <taxon>Dikarya</taxon>
        <taxon>Basidiomycota</taxon>
        <taxon>Pucciniomycotina</taxon>
        <taxon>Mixiomycetes</taxon>
        <taxon>Mixiales</taxon>
        <taxon>Mixiaceae</taxon>
        <taxon>Mixia</taxon>
    </lineage>
</organism>
<dbReference type="Proteomes" id="UP000009131">
    <property type="component" value="Unassembled WGS sequence"/>
</dbReference>
<feature type="chain" id="PRO_5009955576" description="Macrofage activating glycoprotein" evidence="2">
    <location>
        <begin position="20"/>
        <end position="402"/>
    </location>
</feature>
<evidence type="ECO:0000313" key="4">
    <source>
        <dbReference type="Proteomes" id="UP000009131"/>
    </source>
</evidence>